<sequence>MPSQTWVPTPTRSFNELVAEAPQTLQCLLPSPAPNRVSLGRWATTHLANNCVRRCNKLAWTCVLLAKAERAASLCWCNQMENEHFLPTAVLHLTFHLSMPASWPTWASCMCPRIRSLPNRLHQPAFSTSRPHSRLGQSFLLTRRPPQCSNTLALLDTSR</sequence>
<accession>A0A6J6V2C0</accession>
<proteinExistence type="predicted"/>
<dbReference type="AlphaFoldDB" id="A0A6J6V2C0"/>
<evidence type="ECO:0000313" key="1">
    <source>
        <dbReference type="EMBL" id="CAB4765348.1"/>
    </source>
</evidence>
<gene>
    <name evidence="1" type="ORF">UFOPK2872_00801</name>
</gene>
<name>A0A6J6V2C0_9ZZZZ</name>
<dbReference type="EMBL" id="CAEZZM010000090">
    <property type="protein sequence ID" value="CAB4765348.1"/>
    <property type="molecule type" value="Genomic_DNA"/>
</dbReference>
<reference evidence="1" key="1">
    <citation type="submission" date="2020-05" db="EMBL/GenBank/DDBJ databases">
        <authorList>
            <person name="Chiriac C."/>
            <person name="Salcher M."/>
            <person name="Ghai R."/>
            <person name="Kavagutti S V."/>
        </authorList>
    </citation>
    <scope>NUCLEOTIDE SEQUENCE</scope>
</reference>
<organism evidence="1">
    <name type="scientific">freshwater metagenome</name>
    <dbReference type="NCBI Taxonomy" id="449393"/>
    <lineage>
        <taxon>unclassified sequences</taxon>
        <taxon>metagenomes</taxon>
        <taxon>ecological metagenomes</taxon>
    </lineage>
</organism>
<protein>
    <submittedName>
        <fullName evidence="1">Unannotated protein</fullName>
    </submittedName>
</protein>